<dbReference type="GeneID" id="20349032"/>
<name>J3P4Y8_GAET3</name>
<dbReference type="RefSeq" id="XP_009224680.1">
    <property type="nucleotide sequence ID" value="XM_009226416.1"/>
</dbReference>
<gene>
    <name evidence="3" type="primary">20349032</name>
    <name evidence="2" type="ORF">GGTG_08574</name>
</gene>
<dbReference type="Proteomes" id="UP000006039">
    <property type="component" value="Unassembled WGS sequence"/>
</dbReference>
<sequence length="64" mass="6996">MVCKPAIMRLETSEPGSSYDEEGHREPSSPPLGCSCWRTFPGQVSMWGPFGLVEALGQVPFPLD</sequence>
<feature type="region of interest" description="Disordered" evidence="1">
    <location>
        <begin position="11"/>
        <end position="30"/>
    </location>
</feature>
<dbReference type="AlphaFoldDB" id="J3P4Y8"/>
<dbReference type="HOGENOM" id="CLU_2867773_0_0_1"/>
<protein>
    <submittedName>
        <fullName evidence="2 3">Uncharacterized protein</fullName>
    </submittedName>
</protein>
<dbReference type="VEuPathDB" id="FungiDB:GGTG_08574"/>
<evidence type="ECO:0000313" key="4">
    <source>
        <dbReference type="Proteomes" id="UP000006039"/>
    </source>
</evidence>
<accession>J3P4Y8</accession>
<reference evidence="2" key="3">
    <citation type="submission" date="2010-09" db="EMBL/GenBank/DDBJ databases">
        <title>Annotation of Gaeumannomyces graminis var. tritici R3-111a-1.</title>
        <authorList>
            <consortium name="The Broad Institute Genome Sequencing Platform"/>
            <person name="Ma L.-J."/>
            <person name="Dead R."/>
            <person name="Young S.K."/>
            <person name="Zeng Q."/>
            <person name="Gargeya S."/>
            <person name="Fitzgerald M."/>
            <person name="Haas B."/>
            <person name="Abouelleil A."/>
            <person name="Alvarado L."/>
            <person name="Arachchi H.M."/>
            <person name="Berlin A."/>
            <person name="Brown A."/>
            <person name="Chapman S.B."/>
            <person name="Chen Z."/>
            <person name="Dunbar C."/>
            <person name="Freedman E."/>
            <person name="Gearin G."/>
            <person name="Gellesch M."/>
            <person name="Goldberg J."/>
            <person name="Griggs A."/>
            <person name="Gujja S."/>
            <person name="Heiman D."/>
            <person name="Howarth C."/>
            <person name="Larson L."/>
            <person name="Lui A."/>
            <person name="MacDonald P.J.P."/>
            <person name="Mehta T."/>
            <person name="Montmayeur A."/>
            <person name="Murphy C."/>
            <person name="Neiman D."/>
            <person name="Pearson M."/>
            <person name="Priest M."/>
            <person name="Roberts A."/>
            <person name="Saif S."/>
            <person name="Shea T."/>
            <person name="Shenoy N."/>
            <person name="Sisk P."/>
            <person name="Stolte C."/>
            <person name="Sykes S."/>
            <person name="Yandava C."/>
            <person name="Wortman J."/>
            <person name="Nusbaum C."/>
            <person name="Birren B."/>
        </authorList>
    </citation>
    <scope>NUCLEOTIDE SEQUENCE</scope>
    <source>
        <strain evidence="2">R3-111a-1</strain>
    </source>
</reference>
<reference evidence="3" key="4">
    <citation type="journal article" date="2015" name="G3 (Bethesda)">
        <title>Genome sequences of three phytopathogenic species of the Magnaporthaceae family of fungi.</title>
        <authorList>
            <person name="Okagaki L.H."/>
            <person name="Nunes C.C."/>
            <person name="Sailsbery J."/>
            <person name="Clay B."/>
            <person name="Brown D."/>
            <person name="John T."/>
            <person name="Oh Y."/>
            <person name="Young N."/>
            <person name="Fitzgerald M."/>
            <person name="Haas B.J."/>
            <person name="Zeng Q."/>
            <person name="Young S."/>
            <person name="Adiconis X."/>
            <person name="Fan L."/>
            <person name="Levin J.Z."/>
            <person name="Mitchell T.K."/>
            <person name="Okubara P.A."/>
            <person name="Farman M.L."/>
            <person name="Kohn L.M."/>
            <person name="Birren B."/>
            <person name="Ma L.-J."/>
            <person name="Dean R.A."/>
        </authorList>
    </citation>
    <scope>NUCLEOTIDE SEQUENCE</scope>
    <source>
        <strain evidence="3">R3-111a-1</strain>
    </source>
</reference>
<evidence type="ECO:0000313" key="3">
    <source>
        <dbReference type="EnsemblFungi" id="EJT74736"/>
    </source>
</evidence>
<keyword evidence="4" id="KW-1185">Reference proteome</keyword>
<reference evidence="4" key="1">
    <citation type="submission" date="2010-07" db="EMBL/GenBank/DDBJ databases">
        <title>The genome sequence of Gaeumannomyces graminis var. tritici strain R3-111a-1.</title>
        <authorList>
            <consortium name="The Broad Institute Genome Sequencing Platform"/>
            <person name="Ma L.-J."/>
            <person name="Dead R."/>
            <person name="Young S."/>
            <person name="Zeng Q."/>
            <person name="Koehrsen M."/>
            <person name="Alvarado L."/>
            <person name="Berlin A."/>
            <person name="Chapman S.B."/>
            <person name="Chen Z."/>
            <person name="Freedman E."/>
            <person name="Gellesch M."/>
            <person name="Goldberg J."/>
            <person name="Griggs A."/>
            <person name="Gujja S."/>
            <person name="Heilman E.R."/>
            <person name="Heiman D."/>
            <person name="Hepburn T."/>
            <person name="Howarth C."/>
            <person name="Jen D."/>
            <person name="Larson L."/>
            <person name="Mehta T."/>
            <person name="Neiman D."/>
            <person name="Pearson M."/>
            <person name="Roberts A."/>
            <person name="Saif S."/>
            <person name="Shea T."/>
            <person name="Shenoy N."/>
            <person name="Sisk P."/>
            <person name="Stolte C."/>
            <person name="Sykes S."/>
            <person name="Walk T."/>
            <person name="White J."/>
            <person name="Yandava C."/>
            <person name="Haas B."/>
            <person name="Nusbaum C."/>
            <person name="Birren B."/>
        </authorList>
    </citation>
    <scope>NUCLEOTIDE SEQUENCE [LARGE SCALE GENOMIC DNA]</scope>
    <source>
        <strain evidence="4">R3-111a-1</strain>
    </source>
</reference>
<organism evidence="2">
    <name type="scientific">Gaeumannomyces tritici (strain R3-111a-1)</name>
    <name type="common">Wheat and barley take-all root rot fungus</name>
    <name type="synonym">Gaeumannomyces graminis var. tritici</name>
    <dbReference type="NCBI Taxonomy" id="644352"/>
    <lineage>
        <taxon>Eukaryota</taxon>
        <taxon>Fungi</taxon>
        <taxon>Dikarya</taxon>
        <taxon>Ascomycota</taxon>
        <taxon>Pezizomycotina</taxon>
        <taxon>Sordariomycetes</taxon>
        <taxon>Sordariomycetidae</taxon>
        <taxon>Magnaporthales</taxon>
        <taxon>Magnaporthaceae</taxon>
        <taxon>Gaeumannomyces</taxon>
    </lineage>
</organism>
<reference evidence="2" key="2">
    <citation type="submission" date="2010-07" db="EMBL/GenBank/DDBJ databases">
        <authorList>
            <consortium name="The Broad Institute Genome Sequencing Platform"/>
            <consortium name="Broad Institute Genome Sequencing Center for Infectious Disease"/>
            <person name="Ma L.-J."/>
            <person name="Dead R."/>
            <person name="Young S."/>
            <person name="Zeng Q."/>
            <person name="Koehrsen M."/>
            <person name="Alvarado L."/>
            <person name="Berlin A."/>
            <person name="Chapman S.B."/>
            <person name="Chen Z."/>
            <person name="Freedman E."/>
            <person name="Gellesch M."/>
            <person name="Goldberg J."/>
            <person name="Griggs A."/>
            <person name="Gujja S."/>
            <person name="Heilman E.R."/>
            <person name="Heiman D."/>
            <person name="Hepburn T."/>
            <person name="Howarth C."/>
            <person name="Jen D."/>
            <person name="Larson L."/>
            <person name="Mehta T."/>
            <person name="Neiman D."/>
            <person name="Pearson M."/>
            <person name="Roberts A."/>
            <person name="Saif S."/>
            <person name="Shea T."/>
            <person name="Shenoy N."/>
            <person name="Sisk P."/>
            <person name="Stolte C."/>
            <person name="Sykes S."/>
            <person name="Walk T."/>
            <person name="White J."/>
            <person name="Yandava C."/>
            <person name="Haas B."/>
            <person name="Nusbaum C."/>
            <person name="Birren B."/>
        </authorList>
    </citation>
    <scope>NUCLEOTIDE SEQUENCE</scope>
    <source>
        <strain evidence="2">R3-111a-1</strain>
    </source>
</reference>
<evidence type="ECO:0000313" key="2">
    <source>
        <dbReference type="EMBL" id="EJT74736.1"/>
    </source>
</evidence>
<dbReference type="EMBL" id="GL385398">
    <property type="protein sequence ID" value="EJT74736.1"/>
    <property type="molecule type" value="Genomic_DNA"/>
</dbReference>
<evidence type="ECO:0000256" key="1">
    <source>
        <dbReference type="SAM" id="MobiDB-lite"/>
    </source>
</evidence>
<dbReference type="EnsemblFungi" id="EJT74736">
    <property type="protein sequence ID" value="EJT74736"/>
    <property type="gene ID" value="GGTG_08574"/>
</dbReference>
<proteinExistence type="predicted"/>
<reference evidence="3" key="5">
    <citation type="submission" date="2018-04" db="UniProtKB">
        <authorList>
            <consortium name="EnsemblFungi"/>
        </authorList>
    </citation>
    <scope>IDENTIFICATION</scope>
    <source>
        <strain evidence="3">R3-111a-1</strain>
    </source>
</reference>